<dbReference type="EMBL" id="CP113527">
    <property type="protein sequence ID" value="WDV04911.1"/>
    <property type="molecule type" value="Genomic_DNA"/>
</dbReference>
<dbReference type="KEGG" id="liu:OU989_11300"/>
<proteinExistence type="predicted"/>
<dbReference type="Proteomes" id="UP001219585">
    <property type="component" value="Chromosome"/>
</dbReference>
<protein>
    <recommendedName>
        <fullName evidence="4">VCBS repeat-containing protein</fullName>
    </recommendedName>
</protein>
<evidence type="ECO:0008006" key="4">
    <source>
        <dbReference type="Google" id="ProtNLM"/>
    </source>
</evidence>
<gene>
    <name evidence="2" type="ORF">OU989_11300</name>
</gene>
<name>A0AAJ5RH51_9BACI</name>
<keyword evidence="1" id="KW-0732">Signal</keyword>
<feature type="signal peptide" evidence="1">
    <location>
        <begin position="1"/>
        <end position="24"/>
    </location>
</feature>
<organism evidence="2 3">
    <name type="scientific">Lysinibacillus irui</name>
    <dbReference type="NCBI Taxonomy" id="2998077"/>
    <lineage>
        <taxon>Bacteria</taxon>
        <taxon>Bacillati</taxon>
        <taxon>Bacillota</taxon>
        <taxon>Bacilli</taxon>
        <taxon>Bacillales</taxon>
        <taxon>Bacillaceae</taxon>
        <taxon>Lysinibacillus</taxon>
    </lineage>
</organism>
<dbReference type="RefSeq" id="WP_274793144.1">
    <property type="nucleotide sequence ID" value="NZ_CP113527.1"/>
</dbReference>
<feature type="chain" id="PRO_5042460561" description="VCBS repeat-containing protein" evidence="1">
    <location>
        <begin position="25"/>
        <end position="282"/>
    </location>
</feature>
<accession>A0AAJ5RH51</accession>
<reference evidence="2" key="1">
    <citation type="submission" date="2022-11" db="EMBL/GenBank/DDBJ databases">
        <title>Lysinibacillus irui.</title>
        <authorList>
            <person name="Akintayo S.O."/>
        </authorList>
    </citation>
    <scope>NUCLEOTIDE SEQUENCE</scope>
    <source>
        <strain evidence="2">IRB4-01</strain>
    </source>
</reference>
<sequence>MKKIILFTLLSLPFVNFCLISVYANENENNDLIKIVQAFKPLNSVLISPEKPFSTYPIQLYDFNKDGQKEIIFTFEIKAIEQPSPSQYGTMVLKKDNGIWRKVWETKVKGVALNFSGLVDITGDGTKEYLFGVTNGAAIGSELGIFKWAGESFEKITNIPYHKMDIIHVDQKVGIAIWQMYIGDSYLVNVLNWNGEKLVNDEALFNHYYPKIETFYQNKITKMDAWFYWYCLADAQIKANKLEDASTSIQKGISLAKKLSMSEAVQDFINLTECLKAKENKQ</sequence>
<evidence type="ECO:0000313" key="2">
    <source>
        <dbReference type="EMBL" id="WDV04911.1"/>
    </source>
</evidence>
<evidence type="ECO:0000256" key="1">
    <source>
        <dbReference type="SAM" id="SignalP"/>
    </source>
</evidence>
<dbReference type="AlphaFoldDB" id="A0AAJ5RH51"/>
<evidence type="ECO:0000313" key="3">
    <source>
        <dbReference type="Proteomes" id="UP001219585"/>
    </source>
</evidence>